<feature type="transmembrane region" description="Helical" evidence="18">
    <location>
        <begin position="7"/>
        <end position="22"/>
    </location>
</feature>
<dbReference type="CTD" id="4536"/>
<comment type="function">
    <text evidence="1">Core subunit of the mitochondrial membrane respiratory chain NADH dehydrogenase (Complex I) that is believed to belong to the minimal assembly required for catalysis. Complex I functions in the transfer of electrons from NADH to the respiratory chain. The immediate electron acceptor for the enzyme is believed to be ubiquinone.</text>
</comment>
<evidence type="ECO:0000256" key="7">
    <source>
        <dbReference type="ARBA" id="ARBA00022660"/>
    </source>
</evidence>
<evidence type="ECO:0000256" key="8">
    <source>
        <dbReference type="ARBA" id="ARBA00022692"/>
    </source>
</evidence>
<geneLocation type="mitochondrion" evidence="20"/>
<keyword evidence="8 18" id="KW-0812">Transmembrane</keyword>
<evidence type="ECO:0000256" key="9">
    <source>
        <dbReference type="ARBA" id="ARBA00022792"/>
    </source>
</evidence>
<sequence length="340" mass="38323">MFGYPSRILFISTLVLGTFISVSSHSWFGAWIGLEVNLLSFIPLMTDKNMMSSEAALKYFLTQALASIFLFTTILLYTVSLKVSYYPSTLPISMHTLFWSALLIKLGAAPFHFWLPGVMEGLTWVNNMLLMTWQKLGPLGLLSYASEDSVLPQGAIILSAIVGAIGGFNQTSLRKIMAYSSINHLGWMLAGVLLSNPYWVTYFIFYCFLSFSILVSFHHLQLSHLKQIFLIPDTNNFNKIFIFANFLSLGGLPPFIGFIPKWLMLQGLVTQNNFMLAGVLVLLTLVVLFYYLRTFFPAILITTTVHKWVAPQTYWSNFSVGLTSISLLGFPLFPMLYPVF</sequence>
<feature type="transmembrane region" description="Helical" evidence="18">
    <location>
        <begin position="150"/>
        <end position="169"/>
    </location>
</feature>
<comment type="similarity">
    <text evidence="3 18">Belongs to the complex I subunit 2 family.</text>
</comment>
<dbReference type="GeneID" id="67786900"/>
<dbReference type="InterPro" id="IPR050175">
    <property type="entry name" value="Complex_I_Subunit_2"/>
</dbReference>
<organism evidence="20">
    <name type="scientific">Cincticostella fusca</name>
    <dbReference type="NCBI Taxonomy" id="2750869"/>
    <lineage>
        <taxon>Eukaryota</taxon>
        <taxon>Metazoa</taxon>
        <taxon>Ecdysozoa</taxon>
        <taxon>Arthropoda</taxon>
        <taxon>Hexapoda</taxon>
        <taxon>Insecta</taxon>
        <taxon>Pterygota</taxon>
        <taxon>Palaeoptera</taxon>
        <taxon>Ephemeroptera</taxon>
        <taxon>Pannota</taxon>
        <taxon>Ephemerellidae</taxon>
        <taxon>Cincticostella</taxon>
    </lineage>
</organism>
<feature type="transmembrane region" description="Helical" evidence="18">
    <location>
        <begin position="200"/>
        <end position="220"/>
    </location>
</feature>
<evidence type="ECO:0000256" key="2">
    <source>
        <dbReference type="ARBA" id="ARBA00004448"/>
    </source>
</evidence>
<dbReference type="InterPro" id="IPR003917">
    <property type="entry name" value="NADH_UbQ_OxRdtase_chain2"/>
</dbReference>
<keyword evidence="7 18" id="KW-0679">Respiratory chain</keyword>
<evidence type="ECO:0000256" key="3">
    <source>
        <dbReference type="ARBA" id="ARBA00007012"/>
    </source>
</evidence>
<feature type="transmembrane region" description="Helical" evidence="18">
    <location>
        <begin position="176"/>
        <end position="194"/>
    </location>
</feature>
<reference evidence="20" key="1">
    <citation type="journal article" date="2020" name="Int. J. Biol. Macromol.">
        <title>Novel gene rearrangement pattern in the mitochondrial genomes of Torleya mikhaili and Cincticostella fusca (Ephemeroptera: Ephemerellidae).</title>
        <authorList>
            <person name="Li R."/>
            <person name="Zhang W."/>
            <person name="Ma Z."/>
            <person name="Zhou C."/>
        </authorList>
    </citation>
    <scope>NUCLEOTIDE SEQUENCE</scope>
</reference>
<feature type="transmembrane region" description="Helical" evidence="18">
    <location>
        <begin position="313"/>
        <end position="337"/>
    </location>
</feature>
<dbReference type="GO" id="GO:0008137">
    <property type="term" value="F:NADH dehydrogenase (ubiquinone) activity"/>
    <property type="evidence" value="ECO:0007669"/>
    <property type="project" value="UniProtKB-EC"/>
</dbReference>
<evidence type="ECO:0000256" key="5">
    <source>
        <dbReference type="ARBA" id="ARBA00021008"/>
    </source>
</evidence>
<evidence type="ECO:0000256" key="4">
    <source>
        <dbReference type="ARBA" id="ARBA00012944"/>
    </source>
</evidence>
<dbReference type="PANTHER" id="PTHR46552">
    <property type="entry name" value="NADH-UBIQUINONE OXIDOREDUCTASE CHAIN 2"/>
    <property type="match status" value="1"/>
</dbReference>
<dbReference type="PANTHER" id="PTHR46552:SF1">
    <property type="entry name" value="NADH-UBIQUINONE OXIDOREDUCTASE CHAIN 2"/>
    <property type="match status" value="1"/>
</dbReference>
<evidence type="ECO:0000256" key="10">
    <source>
        <dbReference type="ARBA" id="ARBA00022967"/>
    </source>
</evidence>
<keyword evidence="11 18" id="KW-0249">Electron transport</keyword>
<evidence type="ECO:0000259" key="19">
    <source>
        <dbReference type="Pfam" id="PF00361"/>
    </source>
</evidence>
<gene>
    <name evidence="20" type="primary">ND2</name>
</gene>
<evidence type="ECO:0000256" key="16">
    <source>
        <dbReference type="ARBA" id="ARBA00023136"/>
    </source>
</evidence>
<dbReference type="AlphaFoldDB" id="A0A899IK74"/>
<dbReference type="GO" id="GO:0006120">
    <property type="term" value="P:mitochondrial electron transport, NADH to ubiquinone"/>
    <property type="evidence" value="ECO:0007669"/>
    <property type="project" value="InterPro"/>
</dbReference>
<protein>
    <recommendedName>
        <fullName evidence="5 18">NADH-ubiquinone oxidoreductase chain 2</fullName>
        <ecNumber evidence="4 18">7.1.1.2</ecNumber>
    </recommendedName>
</protein>
<feature type="domain" description="NADH:quinone oxidoreductase/Mrp antiporter transmembrane" evidence="19">
    <location>
        <begin position="24"/>
        <end position="283"/>
    </location>
</feature>
<keyword evidence="12 18" id="KW-1133">Transmembrane helix</keyword>
<evidence type="ECO:0000256" key="14">
    <source>
        <dbReference type="ARBA" id="ARBA00023075"/>
    </source>
</evidence>
<keyword evidence="16 18" id="KW-0472">Membrane</keyword>
<dbReference type="InterPro" id="IPR001750">
    <property type="entry name" value="ND/Mrp_TM"/>
</dbReference>
<comment type="function">
    <text evidence="18">Core subunit of the mitochondrial membrane respiratory chain NADH dehydrogenase (Complex I) which catalyzes electron transfer from NADH through the respiratory chain, using ubiquinone as an electron acceptor. Essential for the catalytic activity and assembly of complex I.</text>
</comment>
<comment type="catalytic activity">
    <reaction evidence="17 18">
        <text>a ubiquinone + NADH + 5 H(+)(in) = a ubiquinol + NAD(+) + 4 H(+)(out)</text>
        <dbReference type="Rhea" id="RHEA:29091"/>
        <dbReference type="Rhea" id="RHEA-COMP:9565"/>
        <dbReference type="Rhea" id="RHEA-COMP:9566"/>
        <dbReference type="ChEBI" id="CHEBI:15378"/>
        <dbReference type="ChEBI" id="CHEBI:16389"/>
        <dbReference type="ChEBI" id="CHEBI:17976"/>
        <dbReference type="ChEBI" id="CHEBI:57540"/>
        <dbReference type="ChEBI" id="CHEBI:57945"/>
        <dbReference type="EC" id="7.1.1.2"/>
    </reaction>
</comment>
<dbReference type="Pfam" id="PF00361">
    <property type="entry name" value="Proton_antipo_M"/>
    <property type="match status" value="1"/>
</dbReference>
<evidence type="ECO:0000256" key="18">
    <source>
        <dbReference type="RuleBase" id="RU003403"/>
    </source>
</evidence>
<evidence type="ECO:0000256" key="13">
    <source>
        <dbReference type="ARBA" id="ARBA00023027"/>
    </source>
</evidence>
<feature type="transmembrane region" description="Helical" evidence="18">
    <location>
        <begin position="240"/>
        <end position="262"/>
    </location>
</feature>
<dbReference type="EC" id="7.1.1.2" evidence="4 18"/>
<dbReference type="PRINTS" id="PR01436">
    <property type="entry name" value="NADHDHGNASE2"/>
</dbReference>
<keyword evidence="14 18" id="KW-0830">Ubiquinone</keyword>
<evidence type="ECO:0000256" key="11">
    <source>
        <dbReference type="ARBA" id="ARBA00022982"/>
    </source>
</evidence>
<accession>A0A899IK74</accession>
<evidence type="ECO:0000256" key="6">
    <source>
        <dbReference type="ARBA" id="ARBA00022448"/>
    </source>
</evidence>
<feature type="transmembrane region" description="Helical" evidence="18">
    <location>
        <begin position="274"/>
        <end position="292"/>
    </location>
</feature>
<proteinExistence type="inferred from homology"/>
<dbReference type="EMBL" id="MT535767">
    <property type="protein sequence ID" value="QSL98499.1"/>
    <property type="molecule type" value="Genomic_DNA"/>
</dbReference>
<evidence type="ECO:0000256" key="15">
    <source>
        <dbReference type="ARBA" id="ARBA00023128"/>
    </source>
</evidence>
<keyword evidence="10 18" id="KW-1278">Translocase</keyword>
<comment type="subcellular location">
    <subcellularLocation>
        <location evidence="2 18">Mitochondrion inner membrane</location>
        <topology evidence="2 18">Multi-pass membrane protein</topology>
    </subcellularLocation>
</comment>
<feature type="transmembrane region" description="Helical" evidence="18">
    <location>
        <begin position="57"/>
        <end position="79"/>
    </location>
</feature>
<evidence type="ECO:0000313" key="20">
    <source>
        <dbReference type="EMBL" id="QSL98499.1"/>
    </source>
</evidence>
<keyword evidence="6" id="KW-0813">Transport</keyword>
<keyword evidence="9 18" id="KW-0999">Mitochondrion inner membrane</keyword>
<name>A0A899IK74_9INSE</name>
<evidence type="ECO:0000256" key="12">
    <source>
        <dbReference type="ARBA" id="ARBA00022989"/>
    </source>
</evidence>
<evidence type="ECO:0000256" key="17">
    <source>
        <dbReference type="ARBA" id="ARBA00049551"/>
    </source>
</evidence>
<evidence type="ECO:0000256" key="1">
    <source>
        <dbReference type="ARBA" id="ARBA00003257"/>
    </source>
</evidence>
<dbReference type="GO" id="GO:0005743">
    <property type="term" value="C:mitochondrial inner membrane"/>
    <property type="evidence" value="ECO:0007669"/>
    <property type="project" value="UniProtKB-SubCell"/>
</dbReference>
<dbReference type="RefSeq" id="YP_010175354.1">
    <property type="nucleotide sequence ID" value="NC_057973.1"/>
</dbReference>
<keyword evidence="15 18" id="KW-0496">Mitochondrion</keyword>
<keyword evidence="13 18" id="KW-0520">NAD</keyword>